<dbReference type="Pfam" id="PF08263">
    <property type="entry name" value="LRRNT_2"/>
    <property type="match status" value="2"/>
</dbReference>
<dbReference type="Proteomes" id="UP000594261">
    <property type="component" value="Chromosome 9"/>
</dbReference>
<evidence type="ECO:0000256" key="4">
    <source>
        <dbReference type="ARBA" id="ARBA00022729"/>
    </source>
</evidence>
<evidence type="ECO:0000256" key="1">
    <source>
        <dbReference type="ARBA" id="ARBA00004479"/>
    </source>
</evidence>
<evidence type="ECO:0000256" key="8">
    <source>
        <dbReference type="ARBA" id="ARBA00023170"/>
    </source>
</evidence>
<reference evidence="12" key="2">
    <citation type="submission" date="2021-01" db="UniProtKB">
        <authorList>
            <consortium name="EnsemblPlants"/>
        </authorList>
    </citation>
    <scope>IDENTIFICATION</scope>
</reference>
<evidence type="ECO:0000256" key="7">
    <source>
        <dbReference type="ARBA" id="ARBA00023136"/>
    </source>
</evidence>
<dbReference type="PANTHER" id="PTHR48061:SF46">
    <property type="entry name" value="LEUCINE-RICH REPEAT-CONTAINING N-TERMINAL PLANT-TYPE DOMAIN-CONTAINING PROTEIN"/>
    <property type="match status" value="1"/>
</dbReference>
<dbReference type="AlphaFoldDB" id="A0A7N2MKE4"/>
<evidence type="ECO:0000256" key="10">
    <source>
        <dbReference type="SAM" id="SignalP"/>
    </source>
</evidence>
<keyword evidence="13" id="KW-1185">Reference proteome</keyword>
<dbReference type="InterPro" id="IPR001611">
    <property type="entry name" value="Leu-rich_rpt"/>
</dbReference>
<feature type="domain" description="Leucine-rich repeat-containing N-terminal plant-type" evidence="11">
    <location>
        <begin position="32"/>
        <end position="47"/>
    </location>
</feature>
<evidence type="ECO:0000256" key="3">
    <source>
        <dbReference type="ARBA" id="ARBA00022692"/>
    </source>
</evidence>
<reference evidence="12 13" key="1">
    <citation type="journal article" date="2016" name="G3 (Bethesda)">
        <title>First Draft Assembly and Annotation of the Genome of a California Endemic Oak Quercus lobata Nee (Fagaceae).</title>
        <authorList>
            <person name="Sork V.L."/>
            <person name="Fitz-Gibbon S.T."/>
            <person name="Puiu D."/>
            <person name="Crepeau M."/>
            <person name="Gugger P.F."/>
            <person name="Sherman R."/>
            <person name="Stevens K."/>
            <person name="Langley C.H."/>
            <person name="Pellegrini M."/>
            <person name="Salzberg S.L."/>
        </authorList>
    </citation>
    <scope>NUCLEOTIDE SEQUENCE [LARGE SCALE GENOMIC DNA]</scope>
    <source>
        <strain evidence="12 13">cv. SW786</strain>
    </source>
</reference>
<keyword evidence="3" id="KW-0812">Transmembrane</keyword>
<dbReference type="InterPro" id="IPR013210">
    <property type="entry name" value="LRR_N_plant-typ"/>
</dbReference>
<keyword evidence="9" id="KW-0325">Glycoprotein</keyword>
<dbReference type="InterPro" id="IPR032675">
    <property type="entry name" value="LRR_dom_sf"/>
</dbReference>
<evidence type="ECO:0000259" key="11">
    <source>
        <dbReference type="Pfam" id="PF08263"/>
    </source>
</evidence>
<name>A0A7N2MKE4_QUELO</name>
<comment type="subcellular location">
    <subcellularLocation>
        <location evidence="1">Membrane</location>
        <topology evidence="1">Single-pass type I membrane protein</topology>
    </subcellularLocation>
</comment>
<evidence type="ECO:0000313" key="13">
    <source>
        <dbReference type="Proteomes" id="UP000594261"/>
    </source>
</evidence>
<evidence type="ECO:0000256" key="9">
    <source>
        <dbReference type="ARBA" id="ARBA00023180"/>
    </source>
</evidence>
<dbReference type="SUPFAM" id="SSF52058">
    <property type="entry name" value="L domain-like"/>
    <property type="match status" value="1"/>
</dbReference>
<evidence type="ECO:0000313" key="12">
    <source>
        <dbReference type="EnsemblPlants" id="QL09p051631:mrna"/>
    </source>
</evidence>
<dbReference type="OMA" id="YSQHACH"/>
<keyword evidence="4 10" id="KW-0732">Signal</keyword>
<dbReference type="InterPro" id="IPR046956">
    <property type="entry name" value="RLP23-like"/>
</dbReference>
<feature type="signal peptide" evidence="10">
    <location>
        <begin position="1"/>
        <end position="19"/>
    </location>
</feature>
<keyword evidence="6" id="KW-1133">Transmembrane helix</keyword>
<feature type="domain" description="Leucine-rich repeat-containing N-terminal plant-type" evidence="11">
    <location>
        <begin position="78"/>
        <end position="93"/>
    </location>
</feature>
<dbReference type="Pfam" id="PF00560">
    <property type="entry name" value="LRR_1"/>
    <property type="match status" value="2"/>
</dbReference>
<dbReference type="EnsemblPlants" id="QL09p051631:mrna">
    <property type="protein sequence ID" value="QL09p051631:mrna"/>
    <property type="gene ID" value="QL09p051631"/>
</dbReference>
<evidence type="ECO:0000256" key="2">
    <source>
        <dbReference type="ARBA" id="ARBA00022614"/>
    </source>
</evidence>
<keyword evidence="8" id="KW-0675">Receptor</keyword>
<dbReference type="GO" id="GO:0016020">
    <property type="term" value="C:membrane"/>
    <property type="evidence" value="ECO:0007669"/>
    <property type="project" value="UniProtKB-SubCell"/>
</dbReference>
<dbReference type="Gene3D" id="3.80.10.10">
    <property type="entry name" value="Ribonuclease Inhibitor"/>
    <property type="match status" value="2"/>
</dbReference>
<keyword evidence="2" id="KW-0433">Leucine-rich repeat</keyword>
<proteinExistence type="predicted"/>
<keyword evidence="7" id="KW-0472">Membrane</keyword>
<feature type="chain" id="PRO_5029801518" description="Leucine-rich repeat-containing N-terminal plant-type domain-containing protein" evidence="10">
    <location>
        <begin position="20"/>
        <end position="270"/>
    </location>
</feature>
<dbReference type="InParanoid" id="A0A7N2MKE4"/>
<dbReference type="EMBL" id="LRBV02000009">
    <property type="status" value="NOT_ANNOTATED_CDS"/>
    <property type="molecule type" value="Genomic_DNA"/>
</dbReference>
<accession>A0A7N2MKE4</accession>
<evidence type="ECO:0000256" key="6">
    <source>
        <dbReference type="ARBA" id="ARBA00022989"/>
    </source>
</evidence>
<organism evidence="12 13">
    <name type="scientific">Quercus lobata</name>
    <name type="common">Valley oak</name>
    <dbReference type="NCBI Taxonomy" id="97700"/>
    <lineage>
        <taxon>Eukaryota</taxon>
        <taxon>Viridiplantae</taxon>
        <taxon>Streptophyta</taxon>
        <taxon>Embryophyta</taxon>
        <taxon>Tracheophyta</taxon>
        <taxon>Spermatophyta</taxon>
        <taxon>Magnoliopsida</taxon>
        <taxon>eudicotyledons</taxon>
        <taxon>Gunneridae</taxon>
        <taxon>Pentapetalae</taxon>
        <taxon>rosids</taxon>
        <taxon>fabids</taxon>
        <taxon>Fagales</taxon>
        <taxon>Fagaceae</taxon>
        <taxon>Quercus</taxon>
    </lineage>
</organism>
<sequence>MNQFLPLLLASCLFFISHSQITSNTYSQHACHPDQSSALLQLRQEFIEKRISFDHVRYFDHSDYINYYSISYPKMKFWKSDTDCCSWDGVTCDAEIGLVIGLDLSNSWLCGSLESNSSLFSLRHLQKLNLAVNNFSSYTIPSEFGQLVSSLKQLHLSFTNFSGELPHSIGNLKFEDIRLEQQPNRMLEVLNIAKNKLNNTFPFWLESLPELQILVLRENGFHGPIWDPHTKFGFFKLRVICLSQNNFSSKLPTEYFKTWNAMLMGLGKNK</sequence>
<dbReference type="Gramene" id="QL09p051631:mrna">
    <property type="protein sequence ID" value="QL09p051631:mrna"/>
    <property type="gene ID" value="QL09p051631"/>
</dbReference>
<evidence type="ECO:0000256" key="5">
    <source>
        <dbReference type="ARBA" id="ARBA00022737"/>
    </source>
</evidence>
<dbReference type="PANTHER" id="PTHR48061">
    <property type="entry name" value="LEUCINE-RICH REPEAT RECEPTOR PROTEIN KINASE EMS1-LIKE-RELATED"/>
    <property type="match status" value="1"/>
</dbReference>
<keyword evidence="5" id="KW-0677">Repeat</keyword>
<protein>
    <recommendedName>
        <fullName evidence="11">Leucine-rich repeat-containing N-terminal plant-type domain-containing protein</fullName>
    </recommendedName>
</protein>